<dbReference type="Proteomes" id="UP001627284">
    <property type="component" value="Unassembled WGS sequence"/>
</dbReference>
<organism evidence="1 2">
    <name type="scientific">Solanum stoloniferum</name>
    <dbReference type="NCBI Taxonomy" id="62892"/>
    <lineage>
        <taxon>Eukaryota</taxon>
        <taxon>Viridiplantae</taxon>
        <taxon>Streptophyta</taxon>
        <taxon>Embryophyta</taxon>
        <taxon>Tracheophyta</taxon>
        <taxon>Spermatophyta</taxon>
        <taxon>Magnoliopsida</taxon>
        <taxon>eudicotyledons</taxon>
        <taxon>Gunneridae</taxon>
        <taxon>Pentapetalae</taxon>
        <taxon>asterids</taxon>
        <taxon>lamiids</taxon>
        <taxon>Solanales</taxon>
        <taxon>Solanaceae</taxon>
        <taxon>Solanoideae</taxon>
        <taxon>Solaneae</taxon>
        <taxon>Solanum</taxon>
    </lineage>
</organism>
<reference evidence="1 2" key="1">
    <citation type="submission" date="2024-05" db="EMBL/GenBank/DDBJ databases">
        <title>De novo assembly of an allotetraploid wild potato.</title>
        <authorList>
            <person name="Hosaka A.J."/>
        </authorList>
    </citation>
    <scope>NUCLEOTIDE SEQUENCE [LARGE SCALE GENOMIC DNA]</scope>
    <source>
        <tissue evidence="1">Young leaves</tissue>
    </source>
</reference>
<comment type="caution">
    <text evidence="1">The sequence shown here is derived from an EMBL/GenBank/DDBJ whole genome shotgun (WGS) entry which is preliminary data.</text>
</comment>
<gene>
    <name evidence="1" type="ORF">AABB24_033195</name>
</gene>
<sequence>MARGKESRLGYIFTPKNIEVIEVVTYLVGFTRDEPLPNQNQYMEMVNLYADNESWQIFEGANHYTRYFITLKKKIQNRKELRELRGRVCGSHKEREKRCLITKVDLWQGT</sequence>
<keyword evidence="2" id="KW-1185">Reference proteome</keyword>
<protein>
    <submittedName>
        <fullName evidence="1">Uncharacterized protein</fullName>
    </submittedName>
</protein>
<proteinExistence type="predicted"/>
<dbReference type="AlphaFoldDB" id="A0ABD2RMA3"/>
<dbReference type="EMBL" id="JBJKTR010000019">
    <property type="protein sequence ID" value="KAL3333008.1"/>
    <property type="molecule type" value="Genomic_DNA"/>
</dbReference>
<evidence type="ECO:0000313" key="1">
    <source>
        <dbReference type="EMBL" id="KAL3333008.1"/>
    </source>
</evidence>
<accession>A0ABD2RMA3</accession>
<name>A0ABD2RMA3_9SOLN</name>
<evidence type="ECO:0000313" key="2">
    <source>
        <dbReference type="Proteomes" id="UP001627284"/>
    </source>
</evidence>